<dbReference type="OrthoDB" id="2308313at2759"/>
<sequence>MSFVGPPDSPLSPEAFYDQAVKENDAGKRRRLFADARQSSPGSYQLWVKAAEVEEHWGADQPKLKDLLQRGVTVFKNPAGAQCTTDHDHSQHGFSGNAIGKNVWLHEASTARLSGKEKTAAALQEILEDY</sequence>
<dbReference type="EMBL" id="JAABOA010000376">
    <property type="protein sequence ID" value="KAF9584595.1"/>
    <property type="molecule type" value="Genomic_DNA"/>
</dbReference>
<reference evidence="1" key="1">
    <citation type="journal article" date="2020" name="Fungal Divers.">
        <title>Resolving the Mortierellaceae phylogeny through synthesis of multi-gene phylogenetics and phylogenomics.</title>
        <authorList>
            <person name="Vandepol N."/>
            <person name="Liber J."/>
            <person name="Desiro A."/>
            <person name="Na H."/>
            <person name="Kennedy M."/>
            <person name="Barry K."/>
            <person name="Grigoriev I.V."/>
            <person name="Miller A.N."/>
            <person name="O'Donnell K."/>
            <person name="Stajich J.E."/>
            <person name="Bonito G."/>
        </authorList>
    </citation>
    <scope>NUCLEOTIDE SEQUENCE</scope>
    <source>
        <strain evidence="1">KOD1015</strain>
    </source>
</reference>
<gene>
    <name evidence="1" type="ORF">BGW38_005910</name>
</gene>
<dbReference type="InterPro" id="IPR011990">
    <property type="entry name" value="TPR-like_helical_dom_sf"/>
</dbReference>
<proteinExistence type="predicted"/>
<evidence type="ECO:0000313" key="2">
    <source>
        <dbReference type="Proteomes" id="UP000780801"/>
    </source>
</evidence>
<dbReference type="AlphaFoldDB" id="A0A9P6FZD6"/>
<dbReference type="Proteomes" id="UP000780801">
    <property type="component" value="Unassembled WGS sequence"/>
</dbReference>
<protein>
    <submittedName>
        <fullName evidence="1">Uncharacterized protein</fullName>
    </submittedName>
</protein>
<name>A0A9P6FZD6_9FUNG</name>
<accession>A0A9P6FZD6</accession>
<comment type="caution">
    <text evidence="1">The sequence shown here is derived from an EMBL/GenBank/DDBJ whole genome shotgun (WGS) entry which is preliminary data.</text>
</comment>
<organism evidence="1 2">
    <name type="scientific">Lunasporangiospora selenospora</name>
    <dbReference type="NCBI Taxonomy" id="979761"/>
    <lineage>
        <taxon>Eukaryota</taxon>
        <taxon>Fungi</taxon>
        <taxon>Fungi incertae sedis</taxon>
        <taxon>Mucoromycota</taxon>
        <taxon>Mortierellomycotina</taxon>
        <taxon>Mortierellomycetes</taxon>
        <taxon>Mortierellales</taxon>
        <taxon>Mortierellaceae</taxon>
        <taxon>Lunasporangiospora</taxon>
    </lineage>
</organism>
<dbReference type="Gene3D" id="1.25.40.10">
    <property type="entry name" value="Tetratricopeptide repeat domain"/>
    <property type="match status" value="1"/>
</dbReference>
<evidence type="ECO:0000313" key="1">
    <source>
        <dbReference type="EMBL" id="KAF9584595.1"/>
    </source>
</evidence>
<keyword evidence="2" id="KW-1185">Reference proteome</keyword>